<dbReference type="AlphaFoldDB" id="A0A4D9D4Y2"/>
<dbReference type="InterPro" id="IPR037070">
    <property type="entry name" value="Formiminotransferase_C_sf"/>
</dbReference>
<evidence type="ECO:0000313" key="2">
    <source>
        <dbReference type="EMBL" id="TFJ85073.1"/>
    </source>
</evidence>
<reference evidence="2 3" key="1">
    <citation type="submission" date="2019-01" db="EMBL/GenBank/DDBJ databases">
        <title>Nuclear Genome Assembly of the Microalgal Biofuel strain Nannochloropsis salina CCMP1776.</title>
        <authorList>
            <person name="Hovde B."/>
        </authorList>
    </citation>
    <scope>NUCLEOTIDE SEQUENCE [LARGE SCALE GENOMIC DNA]</scope>
    <source>
        <strain evidence="2 3">CCMP1776</strain>
    </source>
</reference>
<dbReference type="InterPro" id="IPR051623">
    <property type="entry name" value="FTCD"/>
</dbReference>
<name>A0A4D9D4Y2_9STRA</name>
<dbReference type="Pfam" id="PF07837">
    <property type="entry name" value="FTCD_N"/>
    <property type="match status" value="1"/>
</dbReference>
<sequence length="293" mass="31630">MTALTGTATKPQLLVCCKVYVSEGRNHALLDRLTHLARTSSPGLCALVQRFSDAVYHRSNFTLGGAPEPVVEVALRVINEAFLHVDMTKHVDATHPRVGVVDHVSFHPLGNTPLEVARKAACALGQRVGGKWPVPVLLYGSCNNKSLADVRRSTSYFKKMAFDAQVPHADYGPVDVDPRLGLLCCGAVPYVQNFNIRLKTSEKQIAAMVTKAVRSRDGGPVGVEALTLRHEGGHMEVACNLLDVDTTDTARVLKLATDAARKAGVEVEEAYTVGMTGDEILAETKHVLLENVS</sequence>
<dbReference type="InterPro" id="IPR022384">
    <property type="entry name" value="FormiminoTrfase_cat_dom_sf"/>
</dbReference>
<dbReference type="EMBL" id="SDOX01000016">
    <property type="protein sequence ID" value="TFJ85073.1"/>
    <property type="molecule type" value="Genomic_DNA"/>
</dbReference>
<comment type="caution">
    <text evidence="2">The sequence shown here is derived from an EMBL/GenBank/DDBJ whole genome shotgun (WGS) entry which is preliminary data.</text>
</comment>
<evidence type="ECO:0000313" key="3">
    <source>
        <dbReference type="Proteomes" id="UP000355283"/>
    </source>
</evidence>
<keyword evidence="3" id="KW-1185">Reference proteome</keyword>
<dbReference type="Gene3D" id="3.30.990.10">
    <property type="entry name" value="Formiminotransferase, N-terminal subdomain"/>
    <property type="match status" value="1"/>
</dbReference>
<dbReference type="Proteomes" id="UP000355283">
    <property type="component" value="Unassembled WGS sequence"/>
</dbReference>
<dbReference type="SUPFAM" id="SSF55116">
    <property type="entry name" value="Formiminotransferase domain of formiminotransferase-cyclodeaminase"/>
    <property type="match status" value="2"/>
</dbReference>
<dbReference type="GO" id="GO:0005542">
    <property type="term" value="F:folic acid binding"/>
    <property type="evidence" value="ECO:0007669"/>
    <property type="project" value="InterPro"/>
</dbReference>
<dbReference type="PANTHER" id="PTHR12234:SF1">
    <property type="entry name" value="FORMIMINOTRANSFERASE N-TERMINAL SUBDOMAIN-CONTAINING PROTEIN"/>
    <property type="match status" value="1"/>
</dbReference>
<dbReference type="Gene3D" id="3.30.70.670">
    <property type="entry name" value="Formiminotransferase, C-terminal subdomain"/>
    <property type="match status" value="1"/>
</dbReference>
<protein>
    <recommendedName>
        <fullName evidence="1">Formiminotransferase N-terminal subdomain domain-containing protein</fullName>
    </recommendedName>
</protein>
<dbReference type="GO" id="GO:0016740">
    <property type="term" value="F:transferase activity"/>
    <property type="evidence" value="ECO:0007669"/>
    <property type="project" value="InterPro"/>
</dbReference>
<organism evidence="2 3">
    <name type="scientific">Nannochloropsis salina CCMP1776</name>
    <dbReference type="NCBI Taxonomy" id="1027361"/>
    <lineage>
        <taxon>Eukaryota</taxon>
        <taxon>Sar</taxon>
        <taxon>Stramenopiles</taxon>
        <taxon>Ochrophyta</taxon>
        <taxon>Eustigmatophyceae</taxon>
        <taxon>Eustigmatales</taxon>
        <taxon>Monodopsidaceae</taxon>
        <taxon>Microchloropsis</taxon>
        <taxon>Microchloropsis salina</taxon>
    </lineage>
</organism>
<dbReference type="InterPro" id="IPR037064">
    <property type="entry name" value="Formiminotransferase_N_sf"/>
</dbReference>
<gene>
    <name evidence="2" type="ORF">NSK_003497</name>
</gene>
<feature type="domain" description="Formiminotransferase N-terminal subdomain" evidence="1">
    <location>
        <begin position="13"/>
        <end position="189"/>
    </location>
</feature>
<evidence type="ECO:0000259" key="1">
    <source>
        <dbReference type="SMART" id="SM01222"/>
    </source>
</evidence>
<dbReference type="OrthoDB" id="189665at2759"/>
<accession>A0A4D9D4Y2</accession>
<proteinExistence type="predicted"/>
<dbReference type="SMART" id="SM01222">
    <property type="entry name" value="FTCD_N"/>
    <property type="match status" value="1"/>
</dbReference>
<dbReference type="PANTHER" id="PTHR12234">
    <property type="entry name" value="FORMIMINOTRANSFERASE-CYCLODEAMINASE"/>
    <property type="match status" value="1"/>
</dbReference>
<dbReference type="InterPro" id="IPR012886">
    <property type="entry name" value="Formiminotransferase_N"/>
</dbReference>